<evidence type="ECO:0000256" key="9">
    <source>
        <dbReference type="ARBA" id="ARBA00023170"/>
    </source>
</evidence>
<dbReference type="GO" id="GO:0016503">
    <property type="term" value="F:pheromone receptor activity"/>
    <property type="evidence" value="ECO:0007669"/>
    <property type="project" value="InterPro"/>
</dbReference>
<feature type="transmembrane region" description="Helical" evidence="11">
    <location>
        <begin position="34"/>
        <end position="61"/>
    </location>
</feature>
<feature type="region of interest" description="Disordered" evidence="12">
    <location>
        <begin position="1"/>
        <end position="22"/>
    </location>
</feature>
<evidence type="ECO:0000256" key="1">
    <source>
        <dbReference type="ARBA" id="ARBA00004651"/>
    </source>
</evidence>
<reference evidence="13" key="3">
    <citation type="submission" date="2025-09" db="UniProtKB">
        <authorList>
            <consortium name="Ensembl"/>
        </authorList>
    </citation>
    <scope>IDENTIFICATION</scope>
</reference>
<evidence type="ECO:0000256" key="4">
    <source>
        <dbReference type="ARBA" id="ARBA00022507"/>
    </source>
</evidence>
<evidence type="ECO:0000256" key="2">
    <source>
        <dbReference type="ARBA" id="ARBA00010663"/>
    </source>
</evidence>
<keyword evidence="7 11" id="KW-0297">G-protein coupled receptor</keyword>
<keyword evidence="4 11" id="KW-0589">Pheromone response</keyword>
<evidence type="ECO:0000256" key="3">
    <source>
        <dbReference type="ARBA" id="ARBA00022475"/>
    </source>
</evidence>
<comment type="subcellular location">
    <subcellularLocation>
        <location evidence="1 11">Cell membrane</location>
        <topology evidence="1 11">Multi-pass membrane protein</topology>
    </subcellularLocation>
</comment>
<accession>A0A673U912</accession>
<sequence>MIHVAPASYSHAGSSSPEDKYQSLRTDGMATGDLVIGVIFLVQTVLGTLGSFSLLYHYVLLSLTWYRPRPIDLIVKNLIVANILVLVSFGIHHTLSAFGDIISSVILDVDFSPLCSERGQGCVHWCNLPLECLPGHHDQPLELHVGSI</sequence>
<dbReference type="Pfam" id="PF03402">
    <property type="entry name" value="V1R"/>
    <property type="match status" value="1"/>
</dbReference>
<evidence type="ECO:0000256" key="12">
    <source>
        <dbReference type="SAM" id="MobiDB-lite"/>
    </source>
</evidence>
<evidence type="ECO:0000256" key="11">
    <source>
        <dbReference type="RuleBase" id="RU364061"/>
    </source>
</evidence>
<reference evidence="13" key="2">
    <citation type="submission" date="2025-08" db="UniProtKB">
        <authorList>
            <consortium name="Ensembl"/>
        </authorList>
    </citation>
    <scope>IDENTIFICATION</scope>
</reference>
<dbReference type="GO" id="GO:0019236">
    <property type="term" value="P:response to pheromone"/>
    <property type="evidence" value="ECO:0007669"/>
    <property type="project" value="UniProtKB-KW"/>
</dbReference>
<comment type="similarity">
    <text evidence="2 11">Belongs to the G-protein coupled receptor 1 family.</text>
</comment>
<reference evidence="13 14" key="1">
    <citation type="submission" date="2019-05" db="EMBL/GenBank/DDBJ databases">
        <title>A Chromosome-scale Meerkat (S. suricatta) Genome Assembly.</title>
        <authorList>
            <person name="Dudchenko O."/>
            <person name="Lieberman Aiden E."/>
            <person name="Tung J."/>
            <person name="Barreiro L.B."/>
            <person name="Clutton-Brock T.H."/>
        </authorList>
    </citation>
    <scope>NUCLEOTIDE SEQUENCE [LARGE SCALE GENOMIC DNA]</scope>
</reference>
<evidence type="ECO:0000256" key="7">
    <source>
        <dbReference type="ARBA" id="ARBA00023040"/>
    </source>
</evidence>
<dbReference type="Ensembl" id="ENSSSUT00005020275.1">
    <property type="protein sequence ID" value="ENSSSUP00005017802.1"/>
    <property type="gene ID" value="ENSSSUG00005011478.1"/>
</dbReference>
<keyword evidence="8 11" id="KW-0472">Membrane</keyword>
<dbReference type="PANTHER" id="PTHR24062">
    <property type="entry name" value="VOMERONASAL TYPE-1 RECEPTOR"/>
    <property type="match status" value="1"/>
</dbReference>
<feature type="transmembrane region" description="Helical" evidence="11">
    <location>
        <begin position="73"/>
        <end position="91"/>
    </location>
</feature>
<keyword evidence="14" id="KW-1185">Reference proteome</keyword>
<evidence type="ECO:0000256" key="6">
    <source>
        <dbReference type="ARBA" id="ARBA00022989"/>
    </source>
</evidence>
<evidence type="ECO:0000256" key="5">
    <source>
        <dbReference type="ARBA" id="ARBA00022692"/>
    </source>
</evidence>
<keyword evidence="3 11" id="KW-1003">Cell membrane</keyword>
<proteinExistence type="inferred from homology"/>
<organism evidence="13 14">
    <name type="scientific">Suricata suricatta</name>
    <name type="common">Meerkat</name>
    <dbReference type="NCBI Taxonomy" id="37032"/>
    <lineage>
        <taxon>Eukaryota</taxon>
        <taxon>Metazoa</taxon>
        <taxon>Chordata</taxon>
        <taxon>Craniata</taxon>
        <taxon>Vertebrata</taxon>
        <taxon>Euteleostomi</taxon>
        <taxon>Mammalia</taxon>
        <taxon>Eutheria</taxon>
        <taxon>Laurasiatheria</taxon>
        <taxon>Carnivora</taxon>
        <taxon>Feliformia</taxon>
        <taxon>Herpestidae</taxon>
        <taxon>Suricata</taxon>
    </lineage>
</organism>
<evidence type="ECO:0000256" key="8">
    <source>
        <dbReference type="ARBA" id="ARBA00023136"/>
    </source>
</evidence>
<evidence type="ECO:0000256" key="10">
    <source>
        <dbReference type="ARBA" id="ARBA00023224"/>
    </source>
</evidence>
<dbReference type="Proteomes" id="UP000472268">
    <property type="component" value="Chromosome 16"/>
</dbReference>
<evidence type="ECO:0000313" key="13">
    <source>
        <dbReference type="Ensembl" id="ENSSSUP00005017802.1"/>
    </source>
</evidence>
<dbReference type="GO" id="GO:0005886">
    <property type="term" value="C:plasma membrane"/>
    <property type="evidence" value="ECO:0007669"/>
    <property type="project" value="UniProtKB-SubCell"/>
</dbReference>
<name>A0A673U912_SURSU</name>
<keyword evidence="9 11" id="KW-0675">Receptor</keyword>
<protein>
    <recommendedName>
        <fullName evidence="11">Vomeronasal type-1 receptor</fullName>
    </recommendedName>
</protein>
<comment type="caution">
    <text evidence="11">Lacks conserved residue(s) required for the propagation of feature annotation.</text>
</comment>
<keyword evidence="6 11" id="KW-1133">Transmembrane helix</keyword>
<evidence type="ECO:0000313" key="14">
    <source>
        <dbReference type="Proteomes" id="UP000472268"/>
    </source>
</evidence>
<dbReference type="InterPro" id="IPR004072">
    <property type="entry name" value="Vmron_rcpt_1"/>
</dbReference>
<dbReference type="AlphaFoldDB" id="A0A673U912"/>
<keyword evidence="10 11" id="KW-0807">Transducer</keyword>
<keyword evidence="5 11" id="KW-0812">Transmembrane</keyword>